<evidence type="ECO:0008006" key="4">
    <source>
        <dbReference type="Google" id="ProtNLM"/>
    </source>
</evidence>
<keyword evidence="1" id="KW-0732">Signal</keyword>
<sequence>MCRQLLRHLQPLLLLLQLVLLLPRPHSYANAFNYAPRANVVIRAPQHLKFQLPQTRSSYFGYTLVIRPTRSNDF</sequence>
<comment type="caution">
    <text evidence="2">The sequence shown here is derived from an EMBL/GenBank/DDBJ whole genome shotgun (WGS) entry which is preliminary data.</text>
</comment>
<dbReference type="EMBL" id="LSRL02000013">
    <property type="protein sequence ID" value="TDG50872.1"/>
    <property type="molecule type" value="Genomic_DNA"/>
</dbReference>
<gene>
    <name evidence="2" type="ORF">AWZ03_002861</name>
</gene>
<feature type="signal peptide" evidence="1">
    <location>
        <begin position="1"/>
        <end position="29"/>
    </location>
</feature>
<reference evidence="2 3" key="1">
    <citation type="journal article" date="2019" name="J. Hered.">
        <title>An Improved Genome Assembly for Drosophila navojoa, the Basal Species in the mojavensis Cluster.</title>
        <authorList>
            <person name="Vanderlinde T."/>
            <person name="Dupim E.G."/>
            <person name="Nazario-Yepiz N.O."/>
            <person name="Carvalho A.B."/>
        </authorList>
    </citation>
    <scope>NUCLEOTIDE SEQUENCE [LARGE SCALE GENOMIC DNA]</scope>
    <source>
        <strain evidence="2">Navoj_Jal97</strain>
        <tissue evidence="2">Whole organism</tissue>
    </source>
</reference>
<dbReference type="Proteomes" id="UP000295192">
    <property type="component" value="Unassembled WGS sequence"/>
</dbReference>
<protein>
    <recommendedName>
        <fullName evidence="4">Peptidase M12B propeptide domain-containing protein</fullName>
    </recommendedName>
</protein>
<evidence type="ECO:0000256" key="1">
    <source>
        <dbReference type="SAM" id="SignalP"/>
    </source>
</evidence>
<organism evidence="2 3">
    <name type="scientific">Drosophila navojoa</name>
    <name type="common">Fruit fly</name>
    <dbReference type="NCBI Taxonomy" id="7232"/>
    <lineage>
        <taxon>Eukaryota</taxon>
        <taxon>Metazoa</taxon>
        <taxon>Ecdysozoa</taxon>
        <taxon>Arthropoda</taxon>
        <taxon>Hexapoda</taxon>
        <taxon>Insecta</taxon>
        <taxon>Pterygota</taxon>
        <taxon>Neoptera</taxon>
        <taxon>Endopterygota</taxon>
        <taxon>Diptera</taxon>
        <taxon>Brachycera</taxon>
        <taxon>Muscomorpha</taxon>
        <taxon>Ephydroidea</taxon>
        <taxon>Drosophilidae</taxon>
        <taxon>Drosophila</taxon>
    </lineage>
</organism>
<accession>A0A484BRN2</accession>
<feature type="chain" id="PRO_5019850091" description="Peptidase M12B propeptide domain-containing protein" evidence="1">
    <location>
        <begin position="30"/>
        <end position="74"/>
    </location>
</feature>
<proteinExistence type="predicted"/>
<evidence type="ECO:0000313" key="2">
    <source>
        <dbReference type="EMBL" id="TDG50872.1"/>
    </source>
</evidence>
<dbReference type="STRING" id="7232.A0A484BRN2"/>
<name>A0A484BRN2_DRONA</name>
<dbReference type="AlphaFoldDB" id="A0A484BRN2"/>
<dbReference type="OrthoDB" id="5573735at2759"/>
<keyword evidence="3" id="KW-1185">Reference proteome</keyword>
<evidence type="ECO:0000313" key="3">
    <source>
        <dbReference type="Proteomes" id="UP000295192"/>
    </source>
</evidence>